<dbReference type="EMBL" id="JARBJD010000141">
    <property type="protein sequence ID" value="KAK2950190.1"/>
    <property type="molecule type" value="Genomic_DNA"/>
</dbReference>
<dbReference type="InterPro" id="IPR011989">
    <property type="entry name" value="ARM-like"/>
</dbReference>
<dbReference type="SUPFAM" id="SSF48371">
    <property type="entry name" value="ARM repeat"/>
    <property type="match status" value="1"/>
</dbReference>
<sequence>MEDEYPHQLTPNHSIVSNNSDADGRILSEREPFFNFDVNSDLSFEDKSRIYNSLAALVKEEFPFDNALQSRAVQFLESLEPNWMQQALANQLVTDLVPCSAGSHSGFIESILTLLSSPHWTVVGAALSFLQNISFASSKEIRDRLAESDLVSNVLATAQPHSLPISGNETILYNLIIVIILCFDIASPSSLSELGLTTAVDQSNHREMIFQKVVIPSSQFVSFLISNRRILTGLLLNSSMNLLSQHIQIGPFHRQTLEFVLASPIAMAFSSYLSFIERNDGDLWYVLININRSLLEWKNEGPEVVESAKRMMQALF</sequence>
<name>A0ABQ9XG42_9EUKA</name>
<proteinExistence type="predicted"/>
<gene>
    <name evidence="1" type="ORF">BLNAU_14876</name>
</gene>
<dbReference type="Gene3D" id="1.25.10.10">
    <property type="entry name" value="Leucine-rich Repeat Variant"/>
    <property type="match status" value="1"/>
</dbReference>
<keyword evidence="2" id="KW-1185">Reference proteome</keyword>
<dbReference type="Proteomes" id="UP001281761">
    <property type="component" value="Unassembled WGS sequence"/>
</dbReference>
<comment type="caution">
    <text evidence="1">The sequence shown here is derived from an EMBL/GenBank/DDBJ whole genome shotgun (WGS) entry which is preliminary data.</text>
</comment>
<accession>A0ABQ9XG42</accession>
<dbReference type="InterPro" id="IPR016024">
    <property type="entry name" value="ARM-type_fold"/>
</dbReference>
<evidence type="ECO:0000313" key="2">
    <source>
        <dbReference type="Proteomes" id="UP001281761"/>
    </source>
</evidence>
<evidence type="ECO:0000313" key="1">
    <source>
        <dbReference type="EMBL" id="KAK2950190.1"/>
    </source>
</evidence>
<organism evidence="1 2">
    <name type="scientific">Blattamonas nauphoetae</name>
    <dbReference type="NCBI Taxonomy" id="2049346"/>
    <lineage>
        <taxon>Eukaryota</taxon>
        <taxon>Metamonada</taxon>
        <taxon>Preaxostyla</taxon>
        <taxon>Oxymonadida</taxon>
        <taxon>Blattamonas</taxon>
    </lineage>
</organism>
<reference evidence="1 2" key="1">
    <citation type="journal article" date="2022" name="bioRxiv">
        <title>Genomics of Preaxostyla Flagellates Illuminates Evolutionary Transitions and the Path Towards Mitochondrial Loss.</title>
        <authorList>
            <person name="Novak L.V.F."/>
            <person name="Treitli S.C."/>
            <person name="Pyrih J."/>
            <person name="Halakuc P."/>
            <person name="Pipaliya S.V."/>
            <person name="Vacek V."/>
            <person name="Brzon O."/>
            <person name="Soukal P."/>
            <person name="Eme L."/>
            <person name="Dacks J.B."/>
            <person name="Karnkowska A."/>
            <person name="Elias M."/>
            <person name="Hampl V."/>
        </authorList>
    </citation>
    <scope>NUCLEOTIDE SEQUENCE [LARGE SCALE GENOMIC DNA]</scope>
    <source>
        <strain evidence="1">NAU3</strain>
        <tissue evidence="1">Gut</tissue>
    </source>
</reference>
<protein>
    <submittedName>
        <fullName evidence="1">Uncharacterized protein</fullName>
    </submittedName>
</protein>